<dbReference type="InterPro" id="IPR017441">
    <property type="entry name" value="Protein_kinase_ATP_BS"/>
</dbReference>
<dbReference type="WBParaSite" id="NBR_0002264901-mRNA-1">
    <property type="protein sequence ID" value="NBR_0002264901-mRNA-1"/>
    <property type="gene ID" value="NBR_0002264901"/>
</dbReference>
<keyword evidence="3" id="KW-1185">Reference proteome</keyword>
<sequence length="224" mass="25006">MVHLRLPVSNLSLQEKALETEETMSLVSKSIEAFHADEVEEKGGVTLELPEKSTRSQKTDVVVSMDTAFERKLAACLTVRWEGKTMDFPIHTLLTENQGHTFTLDGKRTSNDIMGLVKSHYRLQQDINGVMLKNPVMKAQWELTKNKITLVKKIGAGQGGEVWQGTLREASNKPPIDVAIKMVSGFSIFDHDTPLFNFDLTLFSFSHLEVSVVRSKCVALSFPA</sequence>
<evidence type="ECO:0000313" key="2">
    <source>
        <dbReference type="EMBL" id="VDL87622.1"/>
    </source>
</evidence>
<dbReference type="Gene3D" id="3.30.200.20">
    <property type="entry name" value="Phosphorylase Kinase, domain 1"/>
    <property type="match status" value="1"/>
</dbReference>
<organism evidence="4">
    <name type="scientific">Nippostrongylus brasiliensis</name>
    <name type="common">Rat hookworm</name>
    <dbReference type="NCBI Taxonomy" id="27835"/>
    <lineage>
        <taxon>Eukaryota</taxon>
        <taxon>Metazoa</taxon>
        <taxon>Ecdysozoa</taxon>
        <taxon>Nematoda</taxon>
        <taxon>Chromadorea</taxon>
        <taxon>Rhabditida</taxon>
        <taxon>Rhabditina</taxon>
        <taxon>Rhabditomorpha</taxon>
        <taxon>Strongyloidea</taxon>
        <taxon>Heligmosomidae</taxon>
        <taxon>Nippostrongylus</taxon>
    </lineage>
</organism>
<dbReference type="EMBL" id="UYSL01028624">
    <property type="protein sequence ID" value="VDL87622.1"/>
    <property type="molecule type" value="Genomic_DNA"/>
</dbReference>
<evidence type="ECO:0000313" key="4">
    <source>
        <dbReference type="WBParaSite" id="NBR_0002264901-mRNA-1"/>
    </source>
</evidence>
<accession>A0A0N4YZH7</accession>
<reference evidence="2 3" key="2">
    <citation type="submission" date="2018-11" db="EMBL/GenBank/DDBJ databases">
        <authorList>
            <consortium name="Pathogen Informatics"/>
        </authorList>
    </citation>
    <scope>NUCLEOTIDE SEQUENCE [LARGE SCALE GENOMIC DNA]</scope>
</reference>
<name>A0A0N4YZH7_NIPBR</name>
<dbReference type="AlphaFoldDB" id="A0A0N4YZH7"/>
<proteinExistence type="predicted"/>
<keyword evidence="1" id="KW-0067">ATP-binding</keyword>
<evidence type="ECO:0000256" key="1">
    <source>
        <dbReference type="PROSITE-ProRule" id="PRU10141"/>
    </source>
</evidence>
<feature type="binding site" evidence="1">
    <location>
        <position position="181"/>
    </location>
    <ligand>
        <name>ATP</name>
        <dbReference type="ChEBI" id="CHEBI:30616"/>
    </ligand>
</feature>
<keyword evidence="1" id="KW-0547">Nucleotide-binding</keyword>
<gene>
    <name evidence="2" type="ORF">NBR_LOCUS22650</name>
</gene>
<evidence type="ECO:0000313" key="3">
    <source>
        <dbReference type="Proteomes" id="UP000271162"/>
    </source>
</evidence>
<dbReference type="PROSITE" id="PS00107">
    <property type="entry name" value="PROTEIN_KINASE_ATP"/>
    <property type="match status" value="1"/>
</dbReference>
<dbReference type="SUPFAM" id="SSF55550">
    <property type="entry name" value="SH2 domain"/>
    <property type="match status" value="1"/>
</dbReference>
<dbReference type="STRING" id="27835.A0A0N4YZH7"/>
<reference evidence="4" key="1">
    <citation type="submission" date="2017-02" db="UniProtKB">
        <authorList>
            <consortium name="WormBaseParasite"/>
        </authorList>
    </citation>
    <scope>IDENTIFICATION</scope>
</reference>
<dbReference type="GO" id="GO:0005524">
    <property type="term" value="F:ATP binding"/>
    <property type="evidence" value="ECO:0007669"/>
    <property type="project" value="UniProtKB-UniRule"/>
</dbReference>
<protein>
    <submittedName>
        <fullName evidence="4">Protein kinase domain-containing protein</fullName>
    </submittedName>
</protein>
<dbReference type="InterPro" id="IPR036860">
    <property type="entry name" value="SH2_dom_sf"/>
</dbReference>
<dbReference type="Proteomes" id="UP000271162">
    <property type="component" value="Unassembled WGS sequence"/>
</dbReference>